<dbReference type="AlphaFoldDB" id="A0A3D5QB96"/>
<evidence type="ECO:0000313" key="3">
    <source>
        <dbReference type="Proteomes" id="UP000262325"/>
    </source>
</evidence>
<reference evidence="2 3" key="1">
    <citation type="journal article" date="2018" name="Nat. Biotechnol.">
        <title>A standardized bacterial taxonomy based on genome phylogeny substantially revises the tree of life.</title>
        <authorList>
            <person name="Parks D.H."/>
            <person name="Chuvochina M."/>
            <person name="Waite D.W."/>
            <person name="Rinke C."/>
            <person name="Skarshewski A."/>
            <person name="Chaumeil P.A."/>
            <person name="Hugenholtz P."/>
        </authorList>
    </citation>
    <scope>NUCLEOTIDE SEQUENCE [LARGE SCALE GENOMIC DNA]</scope>
    <source>
        <strain evidence="2">UBA8672</strain>
    </source>
</reference>
<feature type="signal peptide" evidence="1">
    <location>
        <begin position="1"/>
        <end position="20"/>
    </location>
</feature>
<dbReference type="EMBL" id="DPPF01000109">
    <property type="protein sequence ID" value="HCW93106.1"/>
    <property type="molecule type" value="Genomic_DNA"/>
</dbReference>
<organism evidence="2 3">
    <name type="scientific">Flexistipes sinusarabici</name>
    <dbReference type="NCBI Taxonomy" id="2352"/>
    <lineage>
        <taxon>Bacteria</taxon>
        <taxon>Pseudomonadati</taxon>
        <taxon>Deferribacterota</taxon>
        <taxon>Deferribacteres</taxon>
        <taxon>Deferribacterales</taxon>
        <taxon>Flexistipitaceae</taxon>
        <taxon>Flexistipes</taxon>
    </lineage>
</organism>
<keyword evidence="1" id="KW-0732">Signal</keyword>
<protein>
    <recommendedName>
        <fullName evidence="4">PepSY domain-containing protein</fullName>
    </recommendedName>
</protein>
<accession>A0A3D5QB96</accession>
<sequence length="137" mass="14846">MKKLLILAAITVFGASLALAHGNGYGRGYGMGPGMMSQGYGQGQGYNQGYGLGYCMGNGFQGAVEQLSEDGAKEVVQKVVAANFKGFKVEKVEQFRMPMGTMYEVEVVDGNNNRLEFHVNPWGNVMGPFTDGYRNQN</sequence>
<comment type="caution">
    <text evidence="2">The sequence shown here is derived from an EMBL/GenBank/DDBJ whole genome shotgun (WGS) entry which is preliminary data.</text>
</comment>
<proteinExistence type="predicted"/>
<dbReference type="Proteomes" id="UP000262325">
    <property type="component" value="Unassembled WGS sequence"/>
</dbReference>
<gene>
    <name evidence="2" type="ORF">DHM44_05435</name>
</gene>
<evidence type="ECO:0000256" key="1">
    <source>
        <dbReference type="SAM" id="SignalP"/>
    </source>
</evidence>
<evidence type="ECO:0008006" key="4">
    <source>
        <dbReference type="Google" id="ProtNLM"/>
    </source>
</evidence>
<evidence type="ECO:0000313" key="2">
    <source>
        <dbReference type="EMBL" id="HCW93106.1"/>
    </source>
</evidence>
<feature type="chain" id="PRO_5017786851" description="PepSY domain-containing protein" evidence="1">
    <location>
        <begin position="21"/>
        <end position="137"/>
    </location>
</feature>
<name>A0A3D5QB96_FLESI</name>